<keyword evidence="2" id="KW-0812">Transmembrane</keyword>
<dbReference type="Gene3D" id="3.30.530.20">
    <property type="match status" value="1"/>
</dbReference>
<sequence length="381" mass="42352">MTRLLELLISMAIVAVLFLIVGAVLPSSRTLTETVETNRKMTIVYDTLNSMRRFDDWHDLALYDPNMTFELSGPESGVGARLDYSSDNPQVGSGSWEIVESVPNERIVYDVRNSHRGDNKRYEILLEPTGRSGRNVQITQKYRVDYGWDLLGRYSGLYVARNVGDSMERSLGRLTNMLATVPNVDYRVEGSKLTGLAAVDRPAEHLLVVPAGAVERNNEKIKESMKSNMEWIKRTLDANGLVAAGPMRIVSTELGRENYTFDVAQPVRRRGTGEAAADDAGDDGDEPAPQALASADEPLEGLELLGPVVYTQVPPTRAAKAEYTGFMAELDNVRNALRAWAVTQGYEVTDRPYEVYENGIDKAFTAEGEYEVYWTIKGPKQ</sequence>
<name>A0ABP9E1M1_9GAMM</name>
<reference evidence="4" key="1">
    <citation type="journal article" date="2019" name="Int. J. Syst. Evol. Microbiol.">
        <title>The Global Catalogue of Microorganisms (GCM) 10K type strain sequencing project: providing services to taxonomists for standard genome sequencing and annotation.</title>
        <authorList>
            <consortium name="The Broad Institute Genomics Platform"/>
            <consortium name="The Broad Institute Genome Sequencing Center for Infectious Disease"/>
            <person name="Wu L."/>
            <person name="Ma J."/>
        </authorList>
    </citation>
    <scope>NUCLEOTIDE SEQUENCE [LARGE SCALE GENOMIC DNA]</scope>
    <source>
        <strain evidence="4">JCM 18392</strain>
    </source>
</reference>
<feature type="compositionally biased region" description="Acidic residues" evidence="1">
    <location>
        <begin position="276"/>
        <end position="286"/>
    </location>
</feature>
<feature type="transmembrane region" description="Helical" evidence="2">
    <location>
        <begin position="7"/>
        <end position="25"/>
    </location>
</feature>
<dbReference type="SUPFAM" id="SSF55136">
    <property type="entry name" value="Probable bacterial effector-binding domain"/>
    <property type="match status" value="1"/>
</dbReference>
<evidence type="ECO:0000256" key="2">
    <source>
        <dbReference type="SAM" id="Phobius"/>
    </source>
</evidence>
<dbReference type="InterPro" id="IPR023393">
    <property type="entry name" value="START-like_dom_sf"/>
</dbReference>
<dbReference type="RefSeq" id="WP_345294834.1">
    <property type="nucleotide sequence ID" value="NZ_BAABJY010000002.1"/>
</dbReference>
<organism evidence="3 4">
    <name type="scientific">Luteimonas vadosa</name>
    <dbReference type="NCBI Taxonomy" id="1165507"/>
    <lineage>
        <taxon>Bacteria</taxon>
        <taxon>Pseudomonadati</taxon>
        <taxon>Pseudomonadota</taxon>
        <taxon>Gammaproteobacteria</taxon>
        <taxon>Lysobacterales</taxon>
        <taxon>Lysobacteraceae</taxon>
        <taxon>Luteimonas</taxon>
    </lineage>
</organism>
<keyword evidence="2" id="KW-1133">Transmembrane helix</keyword>
<dbReference type="InterPro" id="IPR011256">
    <property type="entry name" value="Reg_factor_effector_dom_sf"/>
</dbReference>
<evidence type="ECO:0000313" key="4">
    <source>
        <dbReference type="Proteomes" id="UP001501323"/>
    </source>
</evidence>
<gene>
    <name evidence="3" type="ORF">GCM10023332_14320</name>
</gene>
<proteinExistence type="predicted"/>
<dbReference type="Gene3D" id="3.20.80.10">
    <property type="entry name" value="Regulatory factor, effector binding domain"/>
    <property type="match status" value="1"/>
</dbReference>
<dbReference type="EMBL" id="BAABJY010000002">
    <property type="protein sequence ID" value="GAA4863320.1"/>
    <property type="molecule type" value="Genomic_DNA"/>
</dbReference>
<protein>
    <submittedName>
        <fullName evidence="3">SRPBCC family protein</fullName>
    </submittedName>
</protein>
<comment type="caution">
    <text evidence="3">The sequence shown here is derived from an EMBL/GenBank/DDBJ whole genome shotgun (WGS) entry which is preliminary data.</text>
</comment>
<dbReference type="SUPFAM" id="SSF55961">
    <property type="entry name" value="Bet v1-like"/>
    <property type="match status" value="1"/>
</dbReference>
<evidence type="ECO:0000313" key="3">
    <source>
        <dbReference type="EMBL" id="GAA4863320.1"/>
    </source>
</evidence>
<feature type="region of interest" description="Disordered" evidence="1">
    <location>
        <begin position="265"/>
        <end position="291"/>
    </location>
</feature>
<keyword evidence="4" id="KW-1185">Reference proteome</keyword>
<dbReference type="Proteomes" id="UP001501323">
    <property type="component" value="Unassembled WGS sequence"/>
</dbReference>
<accession>A0ABP9E1M1</accession>
<keyword evidence="2" id="KW-0472">Membrane</keyword>
<evidence type="ECO:0000256" key="1">
    <source>
        <dbReference type="SAM" id="MobiDB-lite"/>
    </source>
</evidence>